<dbReference type="Proteomes" id="UP001429745">
    <property type="component" value="Unassembled WGS sequence"/>
</dbReference>
<keyword evidence="1" id="KW-1133">Transmembrane helix</keyword>
<keyword evidence="1" id="KW-0812">Transmembrane</keyword>
<accession>A0ABX1KF21</accession>
<reference evidence="2 3" key="1">
    <citation type="submission" date="2020-04" db="EMBL/GenBank/DDBJ databases">
        <title>CFH 90308 Microbacterium sp.</title>
        <authorList>
            <person name="Nie G."/>
            <person name="Ming H."/>
            <person name="Xia T."/>
        </authorList>
    </citation>
    <scope>NUCLEOTIDE SEQUENCE [LARGE SCALE GENOMIC DNA]</scope>
    <source>
        <strain evidence="2 3">CFH 90308</strain>
    </source>
</reference>
<protein>
    <submittedName>
        <fullName evidence="2">DUF916 domain-containing protein</fullName>
    </submittedName>
</protein>
<organism evidence="2 3">
    <name type="scientific">Microbacterium salsuginis</name>
    <dbReference type="NCBI Taxonomy" id="2722803"/>
    <lineage>
        <taxon>Bacteria</taxon>
        <taxon>Bacillati</taxon>
        <taxon>Actinomycetota</taxon>
        <taxon>Actinomycetes</taxon>
        <taxon>Micrococcales</taxon>
        <taxon>Microbacteriaceae</taxon>
        <taxon>Microbacterium</taxon>
    </lineage>
</organism>
<evidence type="ECO:0000256" key="1">
    <source>
        <dbReference type="SAM" id="Phobius"/>
    </source>
</evidence>
<proteinExistence type="predicted"/>
<evidence type="ECO:0000313" key="3">
    <source>
        <dbReference type="Proteomes" id="UP001429745"/>
    </source>
</evidence>
<dbReference type="RefSeq" id="WP_168913185.1">
    <property type="nucleotide sequence ID" value="NZ_JABACI010000004.1"/>
</dbReference>
<dbReference type="EMBL" id="JABACI010000004">
    <property type="protein sequence ID" value="NLP84699.1"/>
    <property type="molecule type" value="Genomic_DNA"/>
</dbReference>
<keyword evidence="3" id="KW-1185">Reference proteome</keyword>
<sequence>MTAAALPAPSARRAPRGVRRAFAVALVALLAGAGLSLLDPNPGRAAAEDTIGISGVPSDAAGNPDGRTRFSYSADPGQQVADHYLVRNTGTTAQSFTILSTDAFNDDDGEFALLETSAPPVDVGSWVTFENGANRLQFDLAPGESRVVPFTISIPAEATPGDHAGGIAASVQSPSGQVTLDRRLGTRMYLRVSGDIQAGLSIAGLTASYVGDWWNPLTGAVRVHYTVENTGNIALASNVTVAASTWFGIPTGGKQGDGIPELLPGSTRTYETDLPGIASWGYLSANVTLTPFVEGDDDTKRLGVPATSRDTILIAPPWIVLIALVLIIGFVLFRRWRRNVDAKRAAEWVAYTEAEAKRKAEAEREVVGAGAGPAT</sequence>
<keyword evidence="1" id="KW-0472">Membrane</keyword>
<feature type="transmembrane region" description="Helical" evidence="1">
    <location>
        <begin position="312"/>
        <end position="333"/>
    </location>
</feature>
<gene>
    <name evidence="2" type="ORF">HF576_12635</name>
</gene>
<comment type="caution">
    <text evidence="2">The sequence shown here is derived from an EMBL/GenBank/DDBJ whole genome shotgun (WGS) entry which is preliminary data.</text>
</comment>
<name>A0ABX1KF21_9MICO</name>
<evidence type="ECO:0000313" key="2">
    <source>
        <dbReference type="EMBL" id="NLP84699.1"/>
    </source>
</evidence>